<dbReference type="EMBL" id="JANHOG010001377">
    <property type="protein sequence ID" value="KAJ3538085.1"/>
    <property type="molecule type" value="Genomic_DNA"/>
</dbReference>
<dbReference type="Proteomes" id="UP001148662">
    <property type="component" value="Unassembled WGS sequence"/>
</dbReference>
<evidence type="ECO:0000313" key="1">
    <source>
        <dbReference type="EMBL" id="KAJ3538085.1"/>
    </source>
</evidence>
<protein>
    <submittedName>
        <fullName evidence="1">Uncharacterized protein</fullName>
    </submittedName>
</protein>
<keyword evidence="2" id="KW-1185">Reference proteome</keyword>
<organism evidence="1 2">
    <name type="scientific">Phlebia brevispora</name>
    <dbReference type="NCBI Taxonomy" id="194682"/>
    <lineage>
        <taxon>Eukaryota</taxon>
        <taxon>Fungi</taxon>
        <taxon>Dikarya</taxon>
        <taxon>Basidiomycota</taxon>
        <taxon>Agaricomycotina</taxon>
        <taxon>Agaricomycetes</taxon>
        <taxon>Polyporales</taxon>
        <taxon>Meruliaceae</taxon>
        <taxon>Phlebia</taxon>
    </lineage>
</organism>
<evidence type="ECO:0000313" key="2">
    <source>
        <dbReference type="Proteomes" id="UP001148662"/>
    </source>
</evidence>
<proteinExistence type="predicted"/>
<gene>
    <name evidence="1" type="ORF">NM688_g6569</name>
</gene>
<name>A0ACC1SEI3_9APHY</name>
<accession>A0ACC1SEI3</accession>
<comment type="caution">
    <text evidence="1">The sequence shown here is derived from an EMBL/GenBank/DDBJ whole genome shotgun (WGS) entry which is preliminary data.</text>
</comment>
<reference evidence="1" key="1">
    <citation type="submission" date="2022-07" db="EMBL/GenBank/DDBJ databases">
        <title>Genome Sequence of Phlebia brevispora.</title>
        <authorList>
            <person name="Buettner E."/>
        </authorList>
    </citation>
    <scope>NUCLEOTIDE SEQUENCE</scope>
    <source>
        <strain evidence="1">MPL23</strain>
    </source>
</reference>
<sequence length="83" mass="9267">MPLPLQRAMGELQRKEASPFDIIPAYVKRSTNEMPEELPSKSPAGTVEPYSRRDTNTIPAEQPTMSPDATHNVTGRHYGTLRC</sequence>